<evidence type="ECO:0000313" key="5">
    <source>
        <dbReference type="Proteomes" id="UP001345827"/>
    </source>
</evidence>
<reference evidence="4 5" key="1">
    <citation type="submission" date="2023-06" db="EMBL/GenBank/DDBJ databases">
        <title>Black Yeasts Isolated from many extreme environments.</title>
        <authorList>
            <person name="Coleine C."/>
            <person name="Stajich J.E."/>
            <person name="Selbmann L."/>
        </authorList>
    </citation>
    <scope>NUCLEOTIDE SEQUENCE [LARGE SCALE GENOMIC DNA]</scope>
    <source>
        <strain evidence="4 5">CCFEE 5887</strain>
    </source>
</reference>
<accession>A0AAV9QLB6</accession>
<protein>
    <recommendedName>
        <fullName evidence="3">EF-hand domain-containing protein</fullName>
    </recommendedName>
</protein>
<dbReference type="Proteomes" id="UP001345827">
    <property type="component" value="Unassembled WGS sequence"/>
</dbReference>
<proteinExistence type="predicted"/>
<evidence type="ECO:0000256" key="1">
    <source>
        <dbReference type="ARBA" id="ARBA00022837"/>
    </source>
</evidence>
<keyword evidence="2" id="KW-0732">Signal</keyword>
<dbReference type="InterPro" id="IPR018247">
    <property type="entry name" value="EF_Hand_1_Ca_BS"/>
</dbReference>
<dbReference type="GO" id="GO:0005509">
    <property type="term" value="F:calcium ion binding"/>
    <property type="evidence" value="ECO:0007669"/>
    <property type="project" value="InterPro"/>
</dbReference>
<keyword evidence="5" id="KW-1185">Reference proteome</keyword>
<dbReference type="PROSITE" id="PS00018">
    <property type="entry name" value="EF_HAND_1"/>
    <property type="match status" value="1"/>
</dbReference>
<dbReference type="InterPro" id="IPR011992">
    <property type="entry name" value="EF-hand-dom_pair"/>
</dbReference>
<dbReference type="InterPro" id="IPR002048">
    <property type="entry name" value="EF_hand_dom"/>
</dbReference>
<feature type="chain" id="PRO_5043395823" description="EF-hand domain-containing protein" evidence="2">
    <location>
        <begin position="24"/>
        <end position="223"/>
    </location>
</feature>
<dbReference type="EMBL" id="JAXLQG010000001">
    <property type="protein sequence ID" value="KAK5545688.1"/>
    <property type="molecule type" value="Genomic_DNA"/>
</dbReference>
<sequence>MHILILLNIIFLCLQVNLSAVYAKCCLSDAGGDCGGNSSGSPCCGYNKCNGFCCACPGVTVIREVVDLDSTTFTSVITAPAGTIWTCRASHITTWIFPPPSASSKRDAVEPRVLSATTTTAAIDRTPMPTLTTVTTNVPDYRKMSPHFDGMFTDLSQGLEVNGANVISKEQYLGYFGLSNAQAGTQRGQNVLRKFQMHDRNGDGYLTPDEMSLLCDEDGCDEA</sequence>
<dbReference type="Gene3D" id="1.10.238.10">
    <property type="entry name" value="EF-hand"/>
    <property type="match status" value="1"/>
</dbReference>
<evidence type="ECO:0000256" key="2">
    <source>
        <dbReference type="SAM" id="SignalP"/>
    </source>
</evidence>
<evidence type="ECO:0000259" key="3">
    <source>
        <dbReference type="PROSITE" id="PS50222"/>
    </source>
</evidence>
<dbReference type="SUPFAM" id="SSF47473">
    <property type="entry name" value="EF-hand"/>
    <property type="match status" value="1"/>
</dbReference>
<name>A0AAV9QLB6_9PEZI</name>
<dbReference type="AlphaFoldDB" id="A0AAV9QLB6"/>
<dbReference type="PROSITE" id="PS50222">
    <property type="entry name" value="EF_HAND_2"/>
    <property type="match status" value="1"/>
</dbReference>
<feature type="signal peptide" evidence="2">
    <location>
        <begin position="1"/>
        <end position="23"/>
    </location>
</feature>
<keyword evidence="1" id="KW-0106">Calcium</keyword>
<comment type="caution">
    <text evidence="4">The sequence shown here is derived from an EMBL/GenBank/DDBJ whole genome shotgun (WGS) entry which is preliminary data.</text>
</comment>
<feature type="domain" description="EF-hand" evidence="3">
    <location>
        <begin position="186"/>
        <end position="221"/>
    </location>
</feature>
<gene>
    <name evidence="4" type="ORF">LTR25_000696</name>
</gene>
<organism evidence="4 5">
    <name type="scientific">Vermiconidia calcicola</name>
    <dbReference type="NCBI Taxonomy" id="1690605"/>
    <lineage>
        <taxon>Eukaryota</taxon>
        <taxon>Fungi</taxon>
        <taxon>Dikarya</taxon>
        <taxon>Ascomycota</taxon>
        <taxon>Pezizomycotina</taxon>
        <taxon>Dothideomycetes</taxon>
        <taxon>Dothideomycetidae</taxon>
        <taxon>Mycosphaerellales</taxon>
        <taxon>Extremaceae</taxon>
        <taxon>Vermiconidia</taxon>
    </lineage>
</organism>
<evidence type="ECO:0000313" key="4">
    <source>
        <dbReference type="EMBL" id="KAK5545688.1"/>
    </source>
</evidence>